<reference evidence="1" key="1">
    <citation type="journal article" date="2014" name="Front. Microbiol.">
        <title>High frequency of phylogenetically diverse reductive dehalogenase-homologous genes in deep subseafloor sedimentary metagenomes.</title>
        <authorList>
            <person name="Kawai M."/>
            <person name="Futagami T."/>
            <person name="Toyoda A."/>
            <person name="Takaki Y."/>
            <person name="Nishi S."/>
            <person name="Hori S."/>
            <person name="Arai W."/>
            <person name="Tsubouchi T."/>
            <person name="Morono Y."/>
            <person name="Uchiyama I."/>
            <person name="Ito T."/>
            <person name="Fujiyama A."/>
            <person name="Inagaki F."/>
            <person name="Takami H."/>
        </authorList>
    </citation>
    <scope>NUCLEOTIDE SEQUENCE</scope>
    <source>
        <strain evidence="1">Expedition CK06-06</strain>
    </source>
</reference>
<organism evidence="1">
    <name type="scientific">marine sediment metagenome</name>
    <dbReference type="NCBI Taxonomy" id="412755"/>
    <lineage>
        <taxon>unclassified sequences</taxon>
        <taxon>metagenomes</taxon>
        <taxon>ecological metagenomes</taxon>
    </lineage>
</organism>
<gene>
    <name evidence="1" type="ORF">S01H4_22726</name>
</gene>
<name>X1BXS2_9ZZZZ</name>
<protein>
    <submittedName>
        <fullName evidence="1">Uncharacterized protein</fullName>
    </submittedName>
</protein>
<sequence length="330" mass="37973">YAAKRQSPTSAEQIDTLLHSAKFEEIYHWHGLSKEHVYPPDELQLKLQNCYILSNDEVHEINPGFSPVAIIGICNPHLLHVISSIADQGIDIKRLVAFDINIEQIRHFLHIIRLIRKSCDRIDFIEELLFVKFGQRAKELLQRYCAPGGVVIKGWAPDSDPQTKNLEFELWDNTEFDSVKFTEFYGVKAWKTGRGLYLTDIKTVGEHNKGCVTVFSGDSVLYPEGPFMLSFGYGYLKSEDSFMRLREFLKSANFWHMLSIRCGSMFDVLGYSLKELKYYNIVTWTSNVFAPYFVSKLADIRAAYSLIIDQVFLSEYSSRRICSMLISKAT</sequence>
<dbReference type="EMBL" id="BART01010457">
    <property type="protein sequence ID" value="GAG88953.1"/>
    <property type="molecule type" value="Genomic_DNA"/>
</dbReference>
<proteinExistence type="predicted"/>
<evidence type="ECO:0000313" key="1">
    <source>
        <dbReference type="EMBL" id="GAG88953.1"/>
    </source>
</evidence>
<accession>X1BXS2</accession>
<dbReference type="AlphaFoldDB" id="X1BXS2"/>
<comment type="caution">
    <text evidence="1">The sequence shown here is derived from an EMBL/GenBank/DDBJ whole genome shotgun (WGS) entry which is preliminary data.</text>
</comment>
<feature type="non-terminal residue" evidence="1">
    <location>
        <position position="330"/>
    </location>
</feature>
<feature type="non-terminal residue" evidence="1">
    <location>
        <position position="1"/>
    </location>
</feature>